<evidence type="ECO:0000256" key="1">
    <source>
        <dbReference type="ARBA" id="ARBA00009996"/>
    </source>
</evidence>
<dbReference type="Ensembl" id="ENSNPET00000004193.1">
    <property type="protein sequence ID" value="ENSNPEP00000004097.1"/>
    <property type="gene ID" value="ENSNPEG00000003143.1"/>
</dbReference>
<dbReference type="InterPro" id="IPR026779">
    <property type="entry name" value="Camk2n"/>
</dbReference>
<comment type="similarity">
    <text evidence="1">Belongs to the CAMK2N family.</text>
</comment>
<accession>A0A8C6YYF8</accession>
<organism evidence="3 4">
    <name type="scientific">Nothoprocta perdicaria</name>
    <name type="common">Chilean tinamou</name>
    <name type="synonym">Crypturus perdicarius</name>
    <dbReference type="NCBI Taxonomy" id="30464"/>
    <lineage>
        <taxon>Eukaryota</taxon>
        <taxon>Metazoa</taxon>
        <taxon>Chordata</taxon>
        <taxon>Craniata</taxon>
        <taxon>Vertebrata</taxon>
        <taxon>Euteleostomi</taxon>
        <taxon>Archelosauria</taxon>
        <taxon>Archosauria</taxon>
        <taxon>Dinosauria</taxon>
        <taxon>Saurischia</taxon>
        <taxon>Theropoda</taxon>
        <taxon>Coelurosauria</taxon>
        <taxon>Aves</taxon>
        <taxon>Palaeognathae</taxon>
        <taxon>Tinamiformes</taxon>
        <taxon>Tinamidae</taxon>
        <taxon>Nothoprocta</taxon>
    </lineage>
</organism>
<keyword evidence="4" id="KW-1185">Reference proteome</keyword>
<dbReference type="AlphaFoldDB" id="A0A8C6YYF8"/>
<keyword evidence="2" id="KW-0649">Protein kinase inhibitor</keyword>
<dbReference type="GO" id="GO:0004860">
    <property type="term" value="F:protein kinase inhibitor activity"/>
    <property type="evidence" value="ECO:0007669"/>
    <property type="project" value="UniProtKB-KW"/>
</dbReference>
<reference evidence="3" key="1">
    <citation type="submission" date="2025-08" db="UniProtKB">
        <authorList>
            <consortium name="Ensembl"/>
        </authorList>
    </citation>
    <scope>IDENTIFICATION</scope>
</reference>
<evidence type="ECO:0000313" key="3">
    <source>
        <dbReference type="Ensembl" id="ENSNPEP00000004097.1"/>
    </source>
</evidence>
<evidence type="ECO:0000256" key="2">
    <source>
        <dbReference type="ARBA" id="ARBA00023013"/>
    </source>
</evidence>
<reference evidence="3" key="2">
    <citation type="submission" date="2025-09" db="UniProtKB">
        <authorList>
            <consortium name="Ensembl"/>
        </authorList>
    </citation>
    <scope>IDENTIFICATION</scope>
</reference>
<dbReference type="Proteomes" id="UP000694420">
    <property type="component" value="Unplaced"/>
</dbReference>
<dbReference type="Pfam" id="PF15170">
    <property type="entry name" value="CaM-KIIN"/>
    <property type="match status" value="1"/>
</dbReference>
<sequence length="72" mass="7745">VNCKSPFGDQVKVPTGDGHPWLPLSQSVPRTVLSPHQLLGKCQPVGRVALVIEDDRIDEVLKGMTEKSPSGV</sequence>
<proteinExistence type="inferred from homology"/>
<protein>
    <submittedName>
        <fullName evidence="3">Uncharacterized protein</fullName>
    </submittedName>
</protein>
<name>A0A8C6YYF8_NOTPE</name>
<evidence type="ECO:0000313" key="4">
    <source>
        <dbReference type="Proteomes" id="UP000694420"/>
    </source>
</evidence>